<comment type="caution">
    <text evidence="2">The sequence shown here is derived from an EMBL/GenBank/DDBJ whole genome shotgun (WGS) entry which is preliminary data.</text>
</comment>
<name>A0ABR0UU92_REHGL</name>
<keyword evidence="3" id="KW-1185">Reference proteome</keyword>
<dbReference type="SUPFAM" id="SSF53756">
    <property type="entry name" value="UDP-Glycosyltransferase/glycogen phosphorylase"/>
    <property type="match status" value="2"/>
</dbReference>
<evidence type="ECO:0000313" key="2">
    <source>
        <dbReference type="EMBL" id="KAK6126260.1"/>
    </source>
</evidence>
<accession>A0ABR0UU92</accession>
<protein>
    <submittedName>
        <fullName evidence="2">Uncharacterized protein</fullName>
    </submittedName>
</protein>
<reference evidence="2 3" key="1">
    <citation type="journal article" date="2021" name="Comput. Struct. Biotechnol. J.">
        <title>De novo genome assembly of the potent medicinal plant Rehmannia glutinosa using nanopore technology.</title>
        <authorList>
            <person name="Ma L."/>
            <person name="Dong C."/>
            <person name="Song C."/>
            <person name="Wang X."/>
            <person name="Zheng X."/>
            <person name="Niu Y."/>
            <person name="Chen S."/>
            <person name="Feng W."/>
        </authorList>
    </citation>
    <scope>NUCLEOTIDE SEQUENCE [LARGE SCALE GENOMIC DNA]</scope>
    <source>
        <strain evidence="2">DH-2019</strain>
    </source>
</reference>
<evidence type="ECO:0000313" key="3">
    <source>
        <dbReference type="Proteomes" id="UP001318860"/>
    </source>
</evidence>
<dbReference type="Proteomes" id="UP001318860">
    <property type="component" value="Unassembled WGS sequence"/>
</dbReference>
<dbReference type="PANTHER" id="PTHR48047:SF182">
    <property type="entry name" value="GLYCOSYLTRANSFERASE"/>
    <property type="match status" value="1"/>
</dbReference>
<sequence length="376" mass="43327">MGVERSKAFVERDRVKKSIEELMDGGEEGKDRRKRARKLGVMAKEALEEWGSSYLNISLLIQDVLQMNIPGVFVSIITTPINAIRYKGVIEYSKSQNLKIQMIPINFPCQEAGLPDGCENLDTLLNSLELSREFFQACEMLQTPLENLILELNPKPNCLISTRAIPWTQNIARKFNIPRYNFETVSCFTLFCSDKLSRAKFQESVVSVRELFPAQLPKTAKNGFEDIIDQIKQAQDSAQGTLVNSFQELEPWYLENYRREKGKVYCIGPVSICNKAIPDRFNRGNQAEIDEHYCQTWLNSMRPKSVIYACFGSLCRISGPQMKKLVRAWKNRISLSFGLSESRIIRKKLRIGWRKRGLRREYEEEGSWYESGPHKS</sequence>
<evidence type="ECO:0000256" key="1">
    <source>
        <dbReference type="ARBA" id="ARBA00009995"/>
    </source>
</evidence>
<dbReference type="PANTHER" id="PTHR48047">
    <property type="entry name" value="GLYCOSYLTRANSFERASE"/>
    <property type="match status" value="1"/>
</dbReference>
<proteinExistence type="inferred from homology"/>
<gene>
    <name evidence="2" type="ORF">DH2020_040005</name>
</gene>
<comment type="similarity">
    <text evidence="1">Belongs to the UDP-glycosyltransferase family.</text>
</comment>
<dbReference type="Gene3D" id="3.40.50.2000">
    <property type="entry name" value="Glycogen Phosphorylase B"/>
    <property type="match status" value="4"/>
</dbReference>
<dbReference type="EMBL" id="JABTTQ020002056">
    <property type="protein sequence ID" value="KAK6126260.1"/>
    <property type="molecule type" value="Genomic_DNA"/>
</dbReference>
<organism evidence="2 3">
    <name type="scientific">Rehmannia glutinosa</name>
    <name type="common">Chinese foxglove</name>
    <dbReference type="NCBI Taxonomy" id="99300"/>
    <lineage>
        <taxon>Eukaryota</taxon>
        <taxon>Viridiplantae</taxon>
        <taxon>Streptophyta</taxon>
        <taxon>Embryophyta</taxon>
        <taxon>Tracheophyta</taxon>
        <taxon>Spermatophyta</taxon>
        <taxon>Magnoliopsida</taxon>
        <taxon>eudicotyledons</taxon>
        <taxon>Gunneridae</taxon>
        <taxon>Pentapetalae</taxon>
        <taxon>asterids</taxon>
        <taxon>lamiids</taxon>
        <taxon>Lamiales</taxon>
        <taxon>Orobanchaceae</taxon>
        <taxon>Rehmannieae</taxon>
        <taxon>Rehmannia</taxon>
    </lineage>
</organism>